<gene>
    <name evidence="3" type="ORF">MMUR_52490</name>
</gene>
<feature type="signal peptide" evidence="2">
    <location>
        <begin position="1"/>
        <end position="20"/>
    </location>
</feature>
<organism evidence="3 4">
    <name type="scientific">Mycolicibacterium murale</name>
    <dbReference type="NCBI Taxonomy" id="182220"/>
    <lineage>
        <taxon>Bacteria</taxon>
        <taxon>Bacillati</taxon>
        <taxon>Actinomycetota</taxon>
        <taxon>Actinomycetes</taxon>
        <taxon>Mycobacteriales</taxon>
        <taxon>Mycobacteriaceae</taxon>
        <taxon>Mycolicibacterium</taxon>
    </lineage>
</organism>
<evidence type="ECO:0008006" key="5">
    <source>
        <dbReference type="Google" id="ProtNLM"/>
    </source>
</evidence>
<evidence type="ECO:0000313" key="3">
    <source>
        <dbReference type="EMBL" id="GFG61113.1"/>
    </source>
</evidence>
<dbReference type="PANTHER" id="PTHR30006:SF24">
    <property type="entry name" value="SLL0237 PROTEIN"/>
    <property type="match status" value="1"/>
</dbReference>
<evidence type="ECO:0000313" key="4">
    <source>
        <dbReference type="Proteomes" id="UP000465241"/>
    </source>
</evidence>
<keyword evidence="1 2" id="KW-0732">Signal</keyword>
<proteinExistence type="predicted"/>
<evidence type="ECO:0000256" key="1">
    <source>
        <dbReference type="ARBA" id="ARBA00022729"/>
    </source>
</evidence>
<dbReference type="AlphaFoldDB" id="A0A7I9WU09"/>
<dbReference type="SUPFAM" id="SSF53850">
    <property type="entry name" value="Periplasmic binding protein-like II"/>
    <property type="match status" value="1"/>
</dbReference>
<accession>A0A7I9WU09</accession>
<dbReference type="PANTHER" id="PTHR30006">
    <property type="entry name" value="THIAMINE-BINDING PERIPLASMIC PROTEIN-RELATED"/>
    <property type="match status" value="1"/>
</dbReference>
<feature type="chain" id="PRO_5038919120" description="ABC transporter substrate-binding protein" evidence="2">
    <location>
        <begin position="21"/>
        <end position="370"/>
    </location>
</feature>
<dbReference type="Pfam" id="PF13343">
    <property type="entry name" value="SBP_bac_6"/>
    <property type="match status" value="1"/>
</dbReference>
<dbReference type="RefSeq" id="WP_193490962.1">
    <property type="nucleotide sequence ID" value="NZ_BAAAMC010000010.1"/>
</dbReference>
<name>A0A7I9WU09_9MYCO</name>
<sequence>MRKLSARLTLGFATVAAVLAACSPPPPTPELARPADTIERDTALVINGEQIADPDLWAAAQEEGHITLYSGYTADSEATVLEQFEADTGLDVKLVRLTPNRLYERIVAEHGAGKLNADVVRISDAGFVSGLSRRGVFQPYTPPTATNLRDDVVFDNGNYYRTFDPIYTFGYNTALVDPEDAPKSWQDLLGPQWAGKLGIAQAGAGGSALALTRFQRDVLGDDYLRAYAAQARVFDSLGAELDSLARGEIDAGTVVVSSVNIAVNENAPVNFVVPDEGVTAYDYYTGVASTATNLAAAKVFLNWNLSQRGQNVLRDIGEYSVRQDVPAPVVRGVQLPDFDDPRVHRITPAESIEWAEQDQRSWNAMFGYNE</sequence>
<dbReference type="PROSITE" id="PS51257">
    <property type="entry name" value="PROKAR_LIPOPROTEIN"/>
    <property type="match status" value="1"/>
</dbReference>
<comment type="caution">
    <text evidence="3">The sequence shown here is derived from an EMBL/GenBank/DDBJ whole genome shotgun (WGS) entry which is preliminary data.</text>
</comment>
<keyword evidence="4" id="KW-1185">Reference proteome</keyword>
<dbReference type="Proteomes" id="UP000465241">
    <property type="component" value="Unassembled WGS sequence"/>
</dbReference>
<reference evidence="3 4" key="1">
    <citation type="journal article" date="2019" name="Emerg. Microbes Infect.">
        <title>Comprehensive subspecies identification of 175 nontuberculous mycobacteria species based on 7547 genomic profiles.</title>
        <authorList>
            <person name="Matsumoto Y."/>
            <person name="Kinjo T."/>
            <person name="Motooka D."/>
            <person name="Nabeya D."/>
            <person name="Jung N."/>
            <person name="Uechi K."/>
            <person name="Horii T."/>
            <person name="Iida T."/>
            <person name="Fujita J."/>
            <person name="Nakamura S."/>
        </authorList>
    </citation>
    <scope>NUCLEOTIDE SEQUENCE [LARGE SCALE GENOMIC DNA]</scope>
    <source>
        <strain evidence="3 4">JCM 13392</strain>
    </source>
</reference>
<dbReference type="Gene3D" id="3.40.190.10">
    <property type="entry name" value="Periplasmic binding protein-like II"/>
    <property type="match status" value="2"/>
</dbReference>
<evidence type="ECO:0000256" key="2">
    <source>
        <dbReference type="SAM" id="SignalP"/>
    </source>
</evidence>
<protein>
    <recommendedName>
        <fullName evidence="5">ABC transporter substrate-binding protein</fullName>
    </recommendedName>
</protein>
<dbReference type="EMBL" id="BLKT01000003">
    <property type="protein sequence ID" value="GFG61113.1"/>
    <property type="molecule type" value="Genomic_DNA"/>
</dbReference>